<evidence type="ECO:0000256" key="1">
    <source>
        <dbReference type="SAM" id="Phobius"/>
    </source>
</evidence>
<feature type="transmembrane region" description="Helical" evidence="1">
    <location>
        <begin position="158"/>
        <end position="185"/>
    </location>
</feature>
<proteinExistence type="predicted"/>
<keyword evidence="1" id="KW-0812">Transmembrane</keyword>
<dbReference type="OrthoDB" id="1868897at2759"/>
<dbReference type="InParanoid" id="A0A2P5F431"/>
<dbReference type="PANTHER" id="PTHR24177:SF470">
    <property type="entry name" value="ANKYRIN REPEAT PROTEIN"/>
    <property type="match status" value="1"/>
</dbReference>
<dbReference type="GO" id="GO:0016020">
    <property type="term" value="C:membrane"/>
    <property type="evidence" value="ECO:0007669"/>
    <property type="project" value="TreeGrafter"/>
</dbReference>
<dbReference type="STRING" id="63057.A0A2P5F431"/>
<accession>A0A2P5F431</accession>
<keyword evidence="1" id="KW-1133">Transmembrane helix</keyword>
<feature type="transmembrane region" description="Helical" evidence="1">
    <location>
        <begin position="81"/>
        <end position="101"/>
    </location>
</feature>
<comment type="caution">
    <text evidence="3">The sequence shown here is derived from an EMBL/GenBank/DDBJ whole genome shotgun (WGS) entry which is preliminary data.</text>
</comment>
<dbReference type="EMBL" id="JXTC01000064">
    <property type="protein sequence ID" value="PON92522.1"/>
    <property type="molecule type" value="Genomic_DNA"/>
</dbReference>
<dbReference type="Pfam" id="PF13962">
    <property type="entry name" value="PGG"/>
    <property type="match status" value="1"/>
</dbReference>
<evidence type="ECO:0000313" key="4">
    <source>
        <dbReference type="Proteomes" id="UP000237000"/>
    </source>
</evidence>
<keyword evidence="1" id="KW-0472">Membrane</keyword>
<dbReference type="AlphaFoldDB" id="A0A2P5F431"/>
<sequence>MPPQFFPRYNNRHETAKEVFITTHKELTKEGGKWLTKTSESCSVVAALIATVAFTTSTSIPGGPDQNTGIPLLQSERRFDAFAISSLVALCFSITSLVFFLSILTSRYHEKDFAMDLPRKLLLGLMSLFASIASILASFCYGHSFILSPKLRHAAYPIYVTLCFPVTYFALAQLSLYFDLVWAIIKKVPQRSNKAFAY</sequence>
<dbReference type="InterPro" id="IPR026961">
    <property type="entry name" value="PGG_dom"/>
</dbReference>
<feature type="domain" description="PGG" evidence="2">
    <location>
        <begin position="33"/>
        <end position="144"/>
    </location>
</feature>
<reference evidence="4" key="1">
    <citation type="submission" date="2016-06" db="EMBL/GenBank/DDBJ databases">
        <title>Parallel loss of symbiosis genes in relatives of nitrogen-fixing non-legume Parasponia.</title>
        <authorList>
            <person name="Van Velzen R."/>
            <person name="Holmer R."/>
            <person name="Bu F."/>
            <person name="Rutten L."/>
            <person name="Van Zeijl A."/>
            <person name="Liu W."/>
            <person name="Santuari L."/>
            <person name="Cao Q."/>
            <person name="Sharma T."/>
            <person name="Shen D."/>
            <person name="Roswanjaya Y."/>
            <person name="Wardhani T."/>
            <person name="Kalhor M.S."/>
            <person name="Jansen J."/>
            <person name="Van den Hoogen J."/>
            <person name="Gungor B."/>
            <person name="Hartog M."/>
            <person name="Hontelez J."/>
            <person name="Verver J."/>
            <person name="Yang W.-C."/>
            <person name="Schijlen E."/>
            <person name="Repin R."/>
            <person name="Schilthuizen M."/>
            <person name="Schranz E."/>
            <person name="Heidstra R."/>
            <person name="Miyata K."/>
            <person name="Fedorova E."/>
            <person name="Kohlen W."/>
            <person name="Bisseling T."/>
            <person name="Smit S."/>
            <person name="Geurts R."/>
        </authorList>
    </citation>
    <scope>NUCLEOTIDE SEQUENCE [LARGE SCALE GENOMIC DNA]</scope>
    <source>
        <strain evidence="4">cv. RG33-2</strain>
    </source>
</reference>
<dbReference type="PANTHER" id="PTHR24177">
    <property type="entry name" value="CASKIN"/>
    <property type="match status" value="1"/>
</dbReference>
<evidence type="ECO:0000313" key="3">
    <source>
        <dbReference type="EMBL" id="PON92522.1"/>
    </source>
</evidence>
<keyword evidence="4" id="KW-1185">Reference proteome</keyword>
<evidence type="ECO:0000259" key="2">
    <source>
        <dbReference type="Pfam" id="PF13962"/>
    </source>
</evidence>
<organism evidence="3 4">
    <name type="scientific">Trema orientale</name>
    <name type="common">Charcoal tree</name>
    <name type="synonym">Celtis orientalis</name>
    <dbReference type="NCBI Taxonomy" id="63057"/>
    <lineage>
        <taxon>Eukaryota</taxon>
        <taxon>Viridiplantae</taxon>
        <taxon>Streptophyta</taxon>
        <taxon>Embryophyta</taxon>
        <taxon>Tracheophyta</taxon>
        <taxon>Spermatophyta</taxon>
        <taxon>Magnoliopsida</taxon>
        <taxon>eudicotyledons</taxon>
        <taxon>Gunneridae</taxon>
        <taxon>Pentapetalae</taxon>
        <taxon>rosids</taxon>
        <taxon>fabids</taxon>
        <taxon>Rosales</taxon>
        <taxon>Cannabaceae</taxon>
        <taxon>Trema</taxon>
    </lineage>
</organism>
<protein>
    <submittedName>
        <fullName evidence="3">PGG domain containing protein</fullName>
    </submittedName>
</protein>
<feature type="transmembrane region" description="Helical" evidence="1">
    <location>
        <begin position="121"/>
        <end position="146"/>
    </location>
</feature>
<name>A0A2P5F431_TREOI</name>
<dbReference type="Proteomes" id="UP000237000">
    <property type="component" value="Unassembled WGS sequence"/>
</dbReference>
<gene>
    <name evidence="3" type="ORF">TorRG33x02_116160</name>
</gene>